<dbReference type="InterPro" id="IPR009571">
    <property type="entry name" value="SUR7/Rim9-like_fungi"/>
</dbReference>
<dbReference type="OMA" id="DFKPYMD"/>
<name>A0A1G4MDI0_LACFM</name>
<evidence type="ECO:0000256" key="2">
    <source>
        <dbReference type="SAM" id="Phobius"/>
    </source>
</evidence>
<feature type="transmembrane region" description="Helical" evidence="2">
    <location>
        <begin position="520"/>
        <end position="542"/>
    </location>
</feature>
<dbReference type="GO" id="GO:0005886">
    <property type="term" value="C:plasma membrane"/>
    <property type="evidence" value="ECO:0007669"/>
    <property type="project" value="InterPro"/>
</dbReference>
<proteinExistence type="predicted"/>
<keyword evidence="4" id="KW-1185">Reference proteome</keyword>
<dbReference type="GO" id="GO:0051285">
    <property type="term" value="C:cell cortex of cell tip"/>
    <property type="evidence" value="ECO:0007669"/>
    <property type="project" value="TreeGrafter"/>
</dbReference>
<keyword evidence="2" id="KW-0472">Membrane</keyword>
<dbReference type="EMBL" id="LT598488">
    <property type="protein sequence ID" value="SCW01850.1"/>
    <property type="molecule type" value="Genomic_DNA"/>
</dbReference>
<dbReference type="PANTHER" id="PTHR28019:SF2">
    <property type="entry name" value="CELL MEMBRANE PROTEIN YLR413W-RELATED"/>
    <property type="match status" value="1"/>
</dbReference>
<reference evidence="4" key="1">
    <citation type="submission" date="2016-03" db="EMBL/GenBank/DDBJ databases">
        <authorList>
            <person name="Devillers H."/>
        </authorList>
    </citation>
    <scope>NUCLEOTIDE SEQUENCE [LARGE SCALE GENOMIC DNA]</scope>
</reference>
<sequence length="668" mass="70454">MIIGKQVFLAVCTLFLFTAFILTIVATAGSSSNYSPINKVYLGEADLSHINVTKVVPATAPILTVLAQIMGAPNASYPRIFNALKSASQTAALKPLLGLLADSSNVTSTVGALTVLAPLAAQGNSAQLQEVGELIENSNNVSATLGGLGMLLETANSTDASSEALVFELLEDSNNATETVQSLYTLNNMSLAEKAQLAPVFAIFNDSSNATATLYALGTLMTTNISSSMASSLMSLLENSASPASALEQLAGSLPASMNASVTALETLLSSSNNVNGTITVLGELLEQNVTTSPSAQAAFGALTVMLMEANNKTLVIDSVATLATSSGSSTTAQLGGLESLLSASENTTETLSILEEVQSSNSSSTGSTAITALYSLIGNSTNSTGTLMSLLELTSAVQANSTAFIPLLQVLGTASYNSSAVSPEALYEITPIIMDNLNVHSLYRLSIFTLCRGLSNGSSWSCNSPHAVQSFYMRDILYDELDNSDFRPYMQALNIGKDDLYLEGKLQSKEKDYVPAVRAVLAFNLLAIILSFFTVVLALYFMFKHTADGKPNFCAMWTARTFAFLTALFLLLSGAIVAAFVRIIKTDTKDDDYNVTFAMGSAFSGLVWAAFALAFISFILLLMVRCRNRKGEVVGEKNDIGPSSSDEAEGSEKDHHQANVVSTNDTA</sequence>
<keyword evidence="2" id="KW-0812">Transmembrane</keyword>
<protein>
    <submittedName>
        <fullName evidence="3">LAFE_0E08636g1_1</fullName>
    </submittedName>
</protein>
<keyword evidence="2" id="KW-1133">Transmembrane helix</keyword>
<evidence type="ECO:0000256" key="1">
    <source>
        <dbReference type="SAM" id="MobiDB-lite"/>
    </source>
</evidence>
<dbReference type="OrthoDB" id="4068213at2759"/>
<feature type="transmembrane region" description="Helical" evidence="2">
    <location>
        <begin position="563"/>
        <end position="585"/>
    </location>
</feature>
<evidence type="ECO:0000313" key="4">
    <source>
        <dbReference type="Proteomes" id="UP000190831"/>
    </source>
</evidence>
<dbReference type="Pfam" id="PF06687">
    <property type="entry name" value="SUR7"/>
    <property type="match status" value="1"/>
</dbReference>
<dbReference type="GO" id="GO:0031505">
    <property type="term" value="P:fungal-type cell wall organization"/>
    <property type="evidence" value="ECO:0007669"/>
    <property type="project" value="TreeGrafter"/>
</dbReference>
<dbReference type="Proteomes" id="UP000190831">
    <property type="component" value="Chromosome E"/>
</dbReference>
<feature type="transmembrane region" description="Helical" evidence="2">
    <location>
        <begin position="597"/>
        <end position="623"/>
    </location>
</feature>
<dbReference type="AlphaFoldDB" id="A0A1G4MDI0"/>
<feature type="region of interest" description="Disordered" evidence="1">
    <location>
        <begin position="635"/>
        <end position="668"/>
    </location>
</feature>
<dbReference type="PANTHER" id="PTHR28019">
    <property type="entry name" value="CELL MEMBRANE PROTEIN YLR413W-RELATED"/>
    <property type="match status" value="1"/>
</dbReference>
<evidence type="ECO:0000313" key="3">
    <source>
        <dbReference type="EMBL" id="SCW01850.1"/>
    </source>
</evidence>
<gene>
    <name evidence="3" type="ORF">LAFE_0E08636G</name>
</gene>
<accession>A0A1G4MDI0</accession>
<organism evidence="3 4">
    <name type="scientific">Lachancea fermentati</name>
    <name type="common">Zygosaccharomyces fermentati</name>
    <dbReference type="NCBI Taxonomy" id="4955"/>
    <lineage>
        <taxon>Eukaryota</taxon>
        <taxon>Fungi</taxon>
        <taxon>Dikarya</taxon>
        <taxon>Ascomycota</taxon>
        <taxon>Saccharomycotina</taxon>
        <taxon>Saccharomycetes</taxon>
        <taxon>Saccharomycetales</taxon>
        <taxon>Saccharomycetaceae</taxon>
        <taxon>Lachancea</taxon>
    </lineage>
</organism>
<dbReference type="Gene3D" id="1.20.140.150">
    <property type="match status" value="1"/>
</dbReference>
<dbReference type="InterPro" id="IPR052413">
    <property type="entry name" value="SUR7_domain"/>
</dbReference>